<keyword evidence="3 5" id="KW-0067">ATP-binding</keyword>
<dbReference type="SUPFAM" id="SSF52402">
    <property type="entry name" value="Adenine nucleotide alpha hydrolases-like"/>
    <property type="match status" value="1"/>
</dbReference>
<dbReference type="InterPro" id="IPR029055">
    <property type="entry name" value="Ntn_hydrolases_N"/>
</dbReference>
<dbReference type="Gene3D" id="3.40.50.620">
    <property type="entry name" value="HUPs"/>
    <property type="match status" value="2"/>
</dbReference>
<dbReference type="InterPro" id="IPR014729">
    <property type="entry name" value="Rossmann-like_a/b/a_fold"/>
</dbReference>
<dbReference type="PIRSF" id="PIRSF001589">
    <property type="entry name" value="Asn_synthetase_glu-h"/>
    <property type="match status" value="1"/>
</dbReference>
<dbReference type="Proteomes" id="UP001562354">
    <property type="component" value="Unassembled WGS sequence"/>
</dbReference>
<dbReference type="InterPro" id="IPR033738">
    <property type="entry name" value="AsnB_N"/>
</dbReference>
<dbReference type="InterPro" id="IPR051786">
    <property type="entry name" value="ASN_synthetase/amidase"/>
</dbReference>
<dbReference type="InterPro" id="IPR006426">
    <property type="entry name" value="Asn_synth_AEB"/>
</dbReference>
<dbReference type="PROSITE" id="PS51278">
    <property type="entry name" value="GATASE_TYPE_2"/>
    <property type="match status" value="1"/>
</dbReference>
<evidence type="ECO:0000256" key="3">
    <source>
        <dbReference type="ARBA" id="ARBA00022840"/>
    </source>
</evidence>
<evidence type="ECO:0000259" key="6">
    <source>
        <dbReference type="PROSITE" id="PS51278"/>
    </source>
</evidence>
<dbReference type="Pfam" id="PF00733">
    <property type="entry name" value="Asn_synthase"/>
    <property type="match status" value="1"/>
</dbReference>
<accession>A0ABR3P4K8</accession>
<dbReference type="GeneID" id="95979835"/>
<dbReference type="Gene3D" id="3.60.20.10">
    <property type="entry name" value="Glutamine Phosphoribosylpyrophosphate, subunit 1, domain 1"/>
    <property type="match status" value="1"/>
</dbReference>
<evidence type="ECO:0000256" key="4">
    <source>
        <dbReference type="ARBA" id="ARBA00022962"/>
    </source>
</evidence>
<dbReference type="CDD" id="cd01991">
    <property type="entry name" value="Asn_synthase_B_C"/>
    <property type="match status" value="1"/>
</dbReference>
<evidence type="ECO:0000256" key="5">
    <source>
        <dbReference type="PIRNR" id="PIRNR001589"/>
    </source>
</evidence>
<feature type="domain" description="Glutamine amidotransferase type-2" evidence="6">
    <location>
        <begin position="2"/>
        <end position="241"/>
    </location>
</feature>
<dbReference type="Pfam" id="PF13537">
    <property type="entry name" value="GATase_7"/>
    <property type="match status" value="1"/>
</dbReference>
<dbReference type="PANTHER" id="PTHR43284:SF1">
    <property type="entry name" value="ASPARAGINE SYNTHETASE"/>
    <property type="match status" value="1"/>
</dbReference>
<keyword evidence="2 5" id="KW-0547">Nucleotide-binding</keyword>
<organism evidence="7 8">
    <name type="scientific">Neodothiora populina</name>
    <dbReference type="NCBI Taxonomy" id="2781224"/>
    <lineage>
        <taxon>Eukaryota</taxon>
        <taxon>Fungi</taxon>
        <taxon>Dikarya</taxon>
        <taxon>Ascomycota</taxon>
        <taxon>Pezizomycotina</taxon>
        <taxon>Dothideomycetes</taxon>
        <taxon>Dothideomycetidae</taxon>
        <taxon>Dothideales</taxon>
        <taxon>Dothioraceae</taxon>
        <taxon>Neodothiora</taxon>
    </lineage>
</organism>
<keyword evidence="4" id="KW-0315">Glutamine amidotransferase</keyword>
<comment type="similarity">
    <text evidence="1">Belongs to the asparagine synthetase family.</text>
</comment>
<dbReference type="EMBL" id="JBFMKM010000014">
    <property type="protein sequence ID" value="KAL1297570.1"/>
    <property type="molecule type" value="Genomic_DNA"/>
</dbReference>
<sequence>MCGISCILALQNHACDHHLTSTQDRSNGPIQGIELNGDVEHDAIAHELDASLEQIKHRGPDSRGQWISPDKRCAFGHVRLAINDLSPDGAQPFHSADGSVHAVVNGEFYDYDAIRADLLSKTQYHFRSRSDSELIIALYSHYGLNFVHYLRGEFACVLFDEDQQLFIAVRDRYGIKPLFWTVQEGRLLVAAEIKAFLPLGWKTREWDVRSLLDGGWNHDERTIFNGINKIRPGHYLTCQSFGHIEQRAYWDLTYPDKRIPDPRTPDELIQGVRERLLESIRLRLRADVPVGIYLSGGIDSSVIAGMVTHLVKEQGISMGSADPTARLSCFSIAFDESSGFDESAIANRTAEWLGVKYIKKHMNEAELARRFEDATWHAEHHNPDFNYVGKYALSEVPYENGYKVVLTGEGADEQFAGYPVFLPDYLKEPDPSWTSYRNIGEGERAIQYRLAERQVAAYYKSVGADVSNRKSCTASRMLNDISIPASMAAFQLNIFAPWTAKVYGNCNPQNTIANNVDGRVRDDMINKWHPLNSAMYVWQKGHLANLFLTCLGDRGEMAHSVEARTPFLDHEFTTYCNNLPPSAKIRWFSDEVDSDGVANGHSLEFSQGANGVERRSHNKRFVEKWVLREAAKPFITQELYERKKHPYSAPTTWPRDGPLHKLLAGLLVRSEVEKLGFVAWEKCQGLVDKAFGESGDPGAMRFCIVLAQWVVLGNKFGIETALAV</sequence>
<reference evidence="7 8" key="1">
    <citation type="submission" date="2024-07" db="EMBL/GenBank/DDBJ databases">
        <title>Draft sequence of the Neodothiora populina.</title>
        <authorList>
            <person name="Drown D.D."/>
            <person name="Schuette U.S."/>
            <person name="Buechlein A.B."/>
            <person name="Rusch D.R."/>
            <person name="Winton L.W."/>
            <person name="Adams G.A."/>
        </authorList>
    </citation>
    <scope>NUCLEOTIDE SEQUENCE [LARGE SCALE GENOMIC DNA]</scope>
    <source>
        <strain evidence="7 8">CPC 39397</strain>
    </source>
</reference>
<dbReference type="PANTHER" id="PTHR43284">
    <property type="entry name" value="ASPARAGINE SYNTHETASE (GLUTAMINE-HYDROLYZING)"/>
    <property type="match status" value="1"/>
</dbReference>
<dbReference type="NCBIfam" id="TIGR01536">
    <property type="entry name" value="asn_synth_AEB"/>
    <property type="match status" value="1"/>
</dbReference>
<comment type="caution">
    <text evidence="7">The sequence shown here is derived from an EMBL/GenBank/DDBJ whole genome shotgun (WGS) entry which is preliminary data.</text>
</comment>
<evidence type="ECO:0000256" key="1">
    <source>
        <dbReference type="ARBA" id="ARBA00005752"/>
    </source>
</evidence>
<dbReference type="CDD" id="cd00712">
    <property type="entry name" value="AsnB"/>
    <property type="match status" value="1"/>
</dbReference>
<evidence type="ECO:0000313" key="8">
    <source>
        <dbReference type="Proteomes" id="UP001562354"/>
    </source>
</evidence>
<name>A0ABR3P4K8_9PEZI</name>
<protein>
    <recommendedName>
        <fullName evidence="6">Glutamine amidotransferase type-2 domain-containing protein</fullName>
    </recommendedName>
</protein>
<keyword evidence="8" id="KW-1185">Reference proteome</keyword>
<evidence type="ECO:0000256" key="2">
    <source>
        <dbReference type="ARBA" id="ARBA00022741"/>
    </source>
</evidence>
<dbReference type="RefSeq" id="XP_069197252.1">
    <property type="nucleotide sequence ID" value="XM_069346042.1"/>
</dbReference>
<dbReference type="InterPro" id="IPR017932">
    <property type="entry name" value="GATase_2_dom"/>
</dbReference>
<dbReference type="InterPro" id="IPR001962">
    <property type="entry name" value="Asn_synthase"/>
</dbReference>
<evidence type="ECO:0000313" key="7">
    <source>
        <dbReference type="EMBL" id="KAL1297570.1"/>
    </source>
</evidence>
<gene>
    <name evidence="7" type="ORF">AAFC00_006136</name>
</gene>
<dbReference type="SUPFAM" id="SSF56235">
    <property type="entry name" value="N-terminal nucleophile aminohydrolases (Ntn hydrolases)"/>
    <property type="match status" value="1"/>
</dbReference>
<proteinExistence type="inferred from homology"/>